<dbReference type="EMBL" id="KN847339">
    <property type="protein sequence ID" value="KIW39990.1"/>
    <property type="molecule type" value="Genomic_DNA"/>
</dbReference>
<evidence type="ECO:0000256" key="1">
    <source>
        <dbReference type="ARBA" id="ARBA00006247"/>
    </source>
</evidence>
<evidence type="ECO:0000313" key="3">
    <source>
        <dbReference type="EMBL" id="KIW39990.1"/>
    </source>
</evidence>
<dbReference type="RefSeq" id="XP_016260206.1">
    <property type="nucleotide sequence ID" value="XM_016409898.1"/>
</dbReference>
<evidence type="ECO:0000256" key="2">
    <source>
        <dbReference type="ARBA" id="ARBA00022801"/>
    </source>
</evidence>
<gene>
    <name evidence="3" type="ORF">PV06_08547</name>
</gene>
<dbReference type="Gene3D" id="3.40.630.10">
    <property type="entry name" value="Zn peptidases"/>
    <property type="match status" value="1"/>
</dbReference>
<dbReference type="PANTHER" id="PTHR32494:SF5">
    <property type="entry name" value="ALLANTOATE AMIDOHYDROLASE"/>
    <property type="match status" value="1"/>
</dbReference>
<dbReference type="GeneID" id="27360621"/>
<dbReference type="OrthoDB" id="4676at2759"/>
<dbReference type="HOGENOM" id="CLU_024588_2_0_1"/>
<dbReference type="InterPro" id="IPR036264">
    <property type="entry name" value="Bact_exopeptidase_dim_dom"/>
</dbReference>
<keyword evidence="4" id="KW-1185">Reference proteome</keyword>
<evidence type="ECO:0000313" key="4">
    <source>
        <dbReference type="Proteomes" id="UP000053342"/>
    </source>
</evidence>
<organism evidence="3 4">
    <name type="scientific">Exophiala oligosperma</name>
    <dbReference type="NCBI Taxonomy" id="215243"/>
    <lineage>
        <taxon>Eukaryota</taxon>
        <taxon>Fungi</taxon>
        <taxon>Dikarya</taxon>
        <taxon>Ascomycota</taxon>
        <taxon>Pezizomycotina</taxon>
        <taxon>Eurotiomycetes</taxon>
        <taxon>Chaetothyriomycetidae</taxon>
        <taxon>Chaetothyriales</taxon>
        <taxon>Herpotrichiellaceae</taxon>
        <taxon>Exophiala</taxon>
    </lineage>
</organism>
<dbReference type="NCBIfam" id="TIGR01879">
    <property type="entry name" value="hydantase"/>
    <property type="match status" value="1"/>
</dbReference>
<proteinExistence type="inferred from homology"/>
<name>A0A0D2DC42_9EURO</name>
<dbReference type="InterPro" id="IPR010158">
    <property type="entry name" value="Amidase_Cbmase"/>
</dbReference>
<keyword evidence="2" id="KW-0378">Hydrolase</keyword>
<dbReference type="Proteomes" id="UP000053342">
    <property type="component" value="Unassembled WGS sequence"/>
</dbReference>
<dbReference type="VEuPathDB" id="FungiDB:PV06_08547"/>
<dbReference type="SUPFAM" id="SSF53187">
    <property type="entry name" value="Zn-dependent exopeptidases"/>
    <property type="match status" value="1"/>
</dbReference>
<dbReference type="InterPro" id="IPR002933">
    <property type="entry name" value="Peptidase_M20"/>
</dbReference>
<dbReference type="Pfam" id="PF01546">
    <property type="entry name" value="Peptidase_M20"/>
    <property type="match status" value="1"/>
</dbReference>
<dbReference type="GO" id="GO:0016813">
    <property type="term" value="F:hydrolase activity, acting on carbon-nitrogen (but not peptide) bonds, in linear amidines"/>
    <property type="evidence" value="ECO:0007669"/>
    <property type="project" value="InterPro"/>
</dbReference>
<protein>
    <recommendedName>
        <fullName evidence="5">Peptidase M20 dimerisation domain-containing protein</fullName>
    </recommendedName>
</protein>
<dbReference type="STRING" id="215243.A0A0D2DC42"/>
<sequence>MSRVLWSSSQTIKYVVAPRSRPRLLKRGFVTTPSLFLTTTELWRLNEFNLKIDPDRLWDTVHSTARWTAPRAATSGNNNGDDVRTAGLARLTLSAEDKQARDWFVDTTRSLGCRVHVDQIGNIFAIRPGLRDNTINNENAGMAAAATFAGSHLDSQPSGGRFDGVLGVAAGVEMLRTLNDNQIETEGPVGVINWTNEEGAKFPISMMGSGVWSGQISLDDAWKVKSVITTTSTVKEDLERIGYLGDVPAHFDAGIRVGAHFELHIEQGPRLEKSRQKIGIVQGVQAYKWFTIVVKGREAHAGTTDMSSRVDAMQASAQLMLKVHQIAKHGCSDGKGLVTFGRLKVSPGSVNTIAGLVEMSLDMRHPTDEGLAEMEENLYRVCKTMMNATGRNKDGGPEVTLQQDFASNAIKFDERAIECVEQSALSVLGDMEEHGGLRDGGGSHQKVQKMMSGAGHDSVRTNLHCPTAMIFVPSKDGISHNPVEWTDKEDCAIGANVLLQSVLRMDKMRYERGDFYE</sequence>
<evidence type="ECO:0008006" key="5">
    <source>
        <dbReference type="Google" id="ProtNLM"/>
    </source>
</evidence>
<dbReference type="Gene3D" id="3.30.70.360">
    <property type="match status" value="1"/>
</dbReference>
<comment type="similarity">
    <text evidence="1">Belongs to the peptidase M20A family.</text>
</comment>
<dbReference type="CDD" id="cd03884">
    <property type="entry name" value="M20_bAS"/>
    <property type="match status" value="1"/>
</dbReference>
<dbReference type="AlphaFoldDB" id="A0A0D2DC42"/>
<dbReference type="SUPFAM" id="SSF55031">
    <property type="entry name" value="Bacterial exopeptidase dimerisation domain"/>
    <property type="match status" value="1"/>
</dbReference>
<accession>A0A0D2DC42</accession>
<reference evidence="3 4" key="1">
    <citation type="submission" date="2015-01" db="EMBL/GenBank/DDBJ databases">
        <title>The Genome Sequence of Exophiala oligosperma CBS72588.</title>
        <authorList>
            <consortium name="The Broad Institute Genomics Platform"/>
            <person name="Cuomo C."/>
            <person name="de Hoog S."/>
            <person name="Gorbushina A."/>
            <person name="Stielow B."/>
            <person name="Teixiera M."/>
            <person name="Abouelleil A."/>
            <person name="Chapman S.B."/>
            <person name="Priest M."/>
            <person name="Young S.K."/>
            <person name="Wortman J."/>
            <person name="Nusbaum C."/>
            <person name="Birren B."/>
        </authorList>
    </citation>
    <scope>NUCLEOTIDE SEQUENCE [LARGE SCALE GENOMIC DNA]</scope>
    <source>
        <strain evidence="3 4">CBS 72588</strain>
    </source>
</reference>
<dbReference type="PANTHER" id="PTHR32494">
    <property type="entry name" value="ALLANTOATE DEIMINASE-RELATED"/>
    <property type="match status" value="1"/>
</dbReference>